<dbReference type="EMBL" id="JAJNBZ010000013">
    <property type="protein sequence ID" value="MCE5170966.1"/>
    <property type="molecule type" value="Genomic_DNA"/>
</dbReference>
<name>A0ABS8YGQ2_9BACL</name>
<accession>A0ABS8YGQ2</accession>
<dbReference type="Proteomes" id="UP001199916">
    <property type="component" value="Unassembled WGS sequence"/>
</dbReference>
<evidence type="ECO:0000313" key="1">
    <source>
        <dbReference type="EMBL" id="MCE5170966.1"/>
    </source>
</evidence>
<organism evidence="1 2">
    <name type="scientific">Paenibacillus profundus</name>
    <dbReference type="NCBI Taxonomy" id="1173085"/>
    <lineage>
        <taxon>Bacteria</taxon>
        <taxon>Bacillati</taxon>
        <taxon>Bacillota</taxon>
        <taxon>Bacilli</taxon>
        <taxon>Bacillales</taxon>
        <taxon>Paenibacillaceae</taxon>
        <taxon>Paenibacillus</taxon>
    </lineage>
</organism>
<evidence type="ECO:0008006" key="3">
    <source>
        <dbReference type="Google" id="ProtNLM"/>
    </source>
</evidence>
<evidence type="ECO:0000313" key="2">
    <source>
        <dbReference type="Proteomes" id="UP001199916"/>
    </source>
</evidence>
<comment type="caution">
    <text evidence="1">The sequence shown here is derived from an EMBL/GenBank/DDBJ whole genome shotgun (WGS) entry which is preliminary data.</text>
</comment>
<protein>
    <recommendedName>
        <fullName evidence="3">DUF1963 domain-containing protein</fullName>
    </recommendedName>
</protein>
<dbReference type="Gene3D" id="2.30.320.10">
    <property type="entry name" value="YwqG-like"/>
    <property type="match status" value="1"/>
</dbReference>
<proteinExistence type="predicted"/>
<keyword evidence="2" id="KW-1185">Reference proteome</keyword>
<gene>
    <name evidence="1" type="ORF">LQV63_16810</name>
</gene>
<sequence>MKDGSMTPYVDQLVEAFLQERASQAVFEQLFAISSCDPKQISVFVIAFMERISEGSTVLGTAFGLLAMENWDEVIQAAMKHLRSNPAHEGAADAIAYASLQCPDKLSSYVEELFRLQPNENAYYSAWFCRAAHEKDIEQWIHTLHDAEVNDPAFGHSLNALLEARTEPALRAVIERIERLHRDGSQAEAVRYPLDLLLEEAGYRLAEGELEQLHGNMPYHLVFRPEDFTAERPVWFAREQHPTWGLSPATPAADDRNETAMFGGRLAAPCSVCGQPIHRLLTLERIPDGVLIASLSRITLGVCLSCLGWEEGELFCVHDEQGEPYPHPSAAGTEPQEPQFPAEALRDAMIKLVPASGRWQTQDWALSNSRENLNRLGGMPSWIQGADYLHCPHCSEKMAFIAQLDSDLPTSDGEEWMWGSGGIAYMFWCDGCRVSGYRWQCT</sequence>
<reference evidence="1 2" key="1">
    <citation type="submission" date="2021-11" db="EMBL/GenBank/DDBJ databases">
        <title>Draft genome sequence of Paenibacillus profundus YoMME, a new Gram-positive bacteria with exoelectrogenic properties.</title>
        <authorList>
            <person name="Hubenova Y."/>
            <person name="Hubenova E."/>
            <person name="Manasiev Y."/>
            <person name="Peykov S."/>
            <person name="Mitov M."/>
        </authorList>
    </citation>
    <scope>NUCLEOTIDE SEQUENCE [LARGE SCALE GENOMIC DNA]</scope>
    <source>
        <strain evidence="1 2">YoMME</strain>
    </source>
</reference>
<dbReference type="RefSeq" id="WP_233697566.1">
    <property type="nucleotide sequence ID" value="NZ_JAJNBZ010000013.1"/>
</dbReference>